<dbReference type="SUPFAM" id="SSF103481">
    <property type="entry name" value="Multidrug resistance efflux transporter EmrE"/>
    <property type="match status" value="2"/>
</dbReference>
<evidence type="ECO:0000313" key="9">
    <source>
        <dbReference type="Proteomes" id="UP000184731"/>
    </source>
</evidence>
<reference evidence="8 9" key="1">
    <citation type="submission" date="2016-10" db="EMBL/GenBank/DDBJ databases">
        <title>Silvanigrella aquatica sp. nov., isolated from a freshwater lake located in the Black Forest, Germany, description of Silvanigrellaceae fam. nov., Silvanigrellales ord. nov., reclassification of the order Bdellovibrionales in the class Oligoflexia, reclassification of the families Bacteriovoracaceae and Halobacteriovoraceae in the new order Bacteriovoracales ord. nov., and reclassification of the family Pseudobacteriovoracaceae in the order Oligoflexiales.</title>
        <authorList>
            <person name="Hahn M.W."/>
            <person name="Schmidt J."/>
            <person name="Koll U."/>
            <person name="Rohde M."/>
            <person name="Verbag S."/>
            <person name="Pitt A."/>
            <person name="Nakai R."/>
            <person name="Naganuma T."/>
            <person name="Lang E."/>
        </authorList>
    </citation>
    <scope>NUCLEOTIDE SEQUENCE [LARGE SCALE GENOMIC DNA]</scope>
    <source>
        <strain evidence="8 9">MWH-Nonnen-W8red</strain>
    </source>
</reference>
<dbReference type="Proteomes" id="UP000184731">
    <property type="component" value="Chromosome"/>
</dbReference>
<dbReference type="GO" id="GO:0005886">
    <property type="term" value="C:plasma membrane"/>
    <property type="evidence" value="ECO:0007669"/>
    <property type="project" value="UniProtKB-SubCell"/>
</dbReference>
<comment type="subcellular location">
    <subcellularLocation>
        <location evidence="1">Cell membrane</location>
        <topology evidence="1">Multi-pass membrane protein</topology>
    </subcellularLocation>
</comment>
<evidence type="ECO:0000256" key="1">
    <source>
        <dbReference type="ARBA" id="ARBA00004651"/>
    </source>
</evidence>
<feature type="transmembrane region" description="Helical" evidence="6">
    <location>
        <begin position="250"/>
        <end position="268"/>
    </location>
</feature>
<evidence type="ECO:0000259" key="7">
    <source>
        <dbReference type="Pfam" id="PF00892"/>
    </source>
</evidence>
<feature type="domain" description="EamA" evidence="7">
    <location>
        <begin position="158"/>
        <end position="293"/>
    </location>
</feature>
<dbReference type="InterPro" id="IPR050638">
    <property type="entry name" value="AA-Vitamin_Transporters"/>
</dbReference>
<evidence type="ECO:0000256" key="3">
    <source>
        <dbReference type="ARBA" id="ARBA00022692"/>
    </source>
</evidence>
<dbReference type="Pfam" id="PF00892">
    <property type="entry name" value="EamA"/>
    <property type="match status" value="2"/>
</dbReference>
<name>A0A1L4D3W1_9BACT</name>
<gene>
    <name evidence="8" type="ORF">AXG55_13600</name>
</gene>
<organism evidence="8 9">
    <name type="scientific">Silvanigrella aquatica</name>
    <dbReference type="NCBI Taxonomy" id="1915309"/>
    <lineage>
        <taxon>Bacteria</taxon>
        <taxon>Pseudomonadati</taxon>
        <taxon>Bdellovibrionota</taxon>
        <taxon>Oligoflexia</taxon>
        <taxon>Silvanigrellales</taxon>
        <taxon>Silvanigrellaceae</taxon>
        <taxon>Silvanigrella</taxon>
    </lineage>
</organism>
<dbReference type="KEGG" id="saqi:AXG55_13600"/>
<keyword evidence="9" id="KW-1185">Reference proteome</keyword>
<accession>A0A1L4D3W1</accession>
<feature type="transmembrane region" description="Helical" evidence="6">
    <location>
        <begin position="102"/>
        <end position="124"/>
    </location>
</feature>
<dbReference type="RefSeq" id="WP_148698629.1">
    <property type="nucleotide sequence ID" value="NZ_CP017834.1"/>
</dbReference>
<dbReference type="EMBL" id="CP017834">
    <property type="protein sequence ID" value="APJ04870.1"/>
    <property type="molecule type" value="Genomic_DNA"/>
</dbReference>
<feature type="transmembrane region" description="Helical" evidence="6">
    <location>
        <begin position="74"/>
        <end position="96"/>
    </location>
</feature>
<dbReference type="PANTHER" id="PTHR32322:SF18">
    <property type="entry name" value="S-ADENOSYLMETHIONINE_S-ADENOSYLHOMOCYSTEINE TRANSPORTER"/>
    <property type="match status" value="1"/>
</dbReference>
<dbReference type="InterPro" id="IPR000620">
    <property type="entry name" value="EamA_dom"/>
</dbReference>
<evidence type="ECO:0000313" key="8">
    <source>
        <dbReference type="EMBL" id="APJ04870.1"/>
    </source>
</evidence>
<feature type="transmembrane region" description="Helical" evidence="6">
    <location>
        <begin position="131"/>
        <end position="150"/>
    </location>
</feature>
<protein>
    <recommendedName>
        <fullName evidence="7">EamA domain-containing protein</fullName>
    </recommendedName>
</protein>
<dbReference type="InterPro" id="IPR037185">
    <property type="entry name" value="EmrE-like"/>
</dbReference>
<keyword evidence="4 6" id="KW-1133">Transmembrane helix</keyword>
<keyword evidence="3 6" id="KW-0812">Transmembrane</keyword>
<sequence length="300" mass="33307">MISLFQKKAFYPVILLLSLGFTWGTSFSIAKFAMESGITPLGYSFWQSFGPAVLVFLLTYIQTKSIPPFNKKHLFFYFICGLLGIALPNLTMYFSATHIPSGILGLIVNTSPIITYALTIIFLIEKFAWTRCAGIILGFLGLFILFLPKLSQFSEYQWMLFALLTPILLASCTVFMVKLRPQGTSSIALSSGMLIAASIITAPFIFLTNNFHPITFPLSTPDLFIIIEIILSSMGYILFFELLRVAGPVFYSLVGCIVALAGLFWGYVIFGEHIKLTECISIIFILIAIFLVSAKKSSDP</sequence>
<dbReference type="PANTHER" id="PTHR32322">
    <property type="entry name" value="INNER MEMBRANE TRANSPORTER"/>
    <property type="match status" value="1"/>
</dbReference>
<feature type="domain" description="EamA" evidence="7">
    <location>
        <begin position="13"/>
        <end position="146"/>
    </location>
</feature>
<feature type="transmembrane region" description="Helical" evidence="6">
    <location>
        <begin position="223"/>
        <end position="243"/>
    </location>
</feature>
<proteinExistence type="predicted"/>
<evidence type="ECO:0000256" key="6">
    <source>
        <dbReference type="SAM" id="Phobius"/>
    </source>
</evidence>
<feature type="transmembrane region" description="Helical" evidence="6">
    <location>
        <begin position="274"/>
        <end position="294"/>
    </location>
</feature>
<feature type="transmembrane region" description="Helical" evidence="6">
    <location>
        <begin position="44"/>
        <end position="62"/>
    </location>
</feature>
<keyword evidence="5 6" id="KW-0472">Membrane</keyword>
<dbReference type="STRING" id="1915309.AXG55_13600"/>
<feature type="transmembrane region" description="Helical" evidence="6">
    <location>
        <begin position="189"/>
        <end position="211"/>
    </location>
</feature>
<dbReference type="OrthoDB" id="9810556at2"/>
<evidence type="ECO:0000256" key="5">
    <source>
        <dbReference type="ARBA" id="ARBA00023136"/>
    </source>
</evidence>
<keyword evidence="2" id="KW-1003">Cell membrane</keyword>
<dbReference type="AlphaFoldDB" id="A0A1L4D3W1"/>
<feature type="transmembrane region" description="Helical" evidence="6">
    <location>
        <begin position="156"/>
        <end position="177"/>
    </location>
</feature>
<evidence type="ECO:0000256" key="2">
    <source>
        <dbReference type="ARBA" id="ARBA00022475"/>
    </source>
</evidence>
<evidence type="ECO:0000256" key="4">
    <source>
        <dbReference type="ARBA" id="ARBA00022989"/>
    </source>
</evidence>